<feature type="compositionally biased region" description="Basic and acidic residues" evidence="1">
    <location>
        <begin position="38"/>
        <end position="52"/>
    </location>
</feature>
<feature type="region of interest" description="Disordered" evidence="1">
    <location>
        <begin position="1"/>
        <end position="52"/>
    </location>
</feature>
<dbReference type="EMBL" id="LSRX01000544">
    <property type="protein sequence ID" value="OLP94398.1"/>
    <property type="molecule type" value="Genomic_DNA"/>
</dbReference>
<dbReference type="AlphaFoldDB" id="A0A1Q9DGT2"/>
<dbReference type="Proteomes" id="UP000186817">
    <property type="component" value="Unassembled WGS sequence"/>
</dbReference>
<dbReference type="OrthoDB" id="416022at2759"/>
<sequence length="245" mass="27817">MTSVKLQLPKKISEMSPRSWRHHQSGRPDEYDSSEAEIGDRPIRLDDASREHGSRVVASVRRQTFAEFTTLLGEEVKEAAEESMTEAKSLIEDHFHIDEAFRMLGPLAQDSNLARDMHDWSREGVLPMPPTQLVGEVPRHACWVHRKCTCMWRPHNSSWDCVEQDVTNSSEPHVPAILACSIHSSYMAASDWKFVEDPPEQKRLIFLVPPRSRDAYFVGALPDLSGSKPTVGQPGKKLHEDSMHR</sequence>
<protein>
    <submittedName>
        <fullName evidence="2">Uncharacterized protein</fullName>
    </submittedName>
</protein>
<keyword evidence="3" id="KW-1185">Reference proteome</keyword>
<name>A0A1Q9DGT2_SYMMI</name>
<reference evidence="2 3" key="1">
    <citation type="submission" date="2016-02" db="EMBL/GenBank/DDBJ databases">
        <title>Genome analysis of coral dinoflagellate symbionts highlights evolutionary adaptations to a symbiotic lifestyle.</title>
        <authorList>
            <person name="Aranda M."/>
            <person name="Li Y."/>
            <person name="Liew Y.J."/>
            <person name="Baumgarten S."/>
            <person name="Simakov O."/>
            <person name="Wilson M."/>
            <person name="Piel J."/>
            <person name="Ashoor H."/>
            <person name="Bougouffa S."/>
            <person name="Bajic V.B."/>
            <person name="Ryu T."/>
            <person name="Ravasi T."/>
            <person name="Bayer T."/>
            <person name="Micklem G."/>
            <person name="Kim H."/>
            <person name="Bhak J."/>
            <person name="Lajeunesse T.C."/>
            <person name="Voolstra C.R."/>
        </authorList>
    </citation>
    <scope>NUCLEOTIDE SEQUENCE [LARGE SCALE GENOMIC DNA]</scope>
    <source>
        <strain evidence="2 3">CCMP2467</strain>
    </source>
</reference>
<accession>A0A1Q9DGT2</accession>
<comment type="caution">
    <text evidence="2">The sequence shown here is derived from an EMBL/GenBank/DDBJ whole genome shotgun (WGS) entry which is preliminary data.</text>
</comment>
<evidence type="ECO:0000313" key="3">
    <source>
        <dbReference type="Proteomes" id="UP000186817"/>
    </source>
</evidence>
<evidence type="ECO:0000256" key="1">
    <source>
        <dbReference type="SAM" id="MobiDB-lite"/>
    </source>
</evidence>
<evidence type="ECO:0000313" key="2">
    <source>
        <dbReference type="EMBL" id="OLP94398.1"/>
    </source>
</evidence>
<organism evidence="2 3">
    <name type="scientific">Symbiodinium microadriaticum</name>
    <name type="common">Dinoflagellate</name>
    <name type="synonym">Zooxanthella microadriatica</name>
    <dbReference type="NCBI Taxonomy" id="2951"/>
    <lineage>
        <taxon>Eukaryota</taxon>
        <taxon>Sar</taxon>
        <taxon>Alveolata</taxon>
        <taxon>Dinophyceae</taxon>
        <taxon>Suessiales</taxon>
        <taxon>Symbiodiniaceae</taxon>
        <taxon>Symbiodinium</taxon>
    </lineage>
</organism>
<gene>
    <name evidence="2" type="ORF">AK812_SmicGene23593</name>
</gene>
<proteinExistence type="predicted"/>